<dbReference type="GO" id="GO:0046983">
    <property type="term" value="F:protein dimerization activity"/>
    <property type="evidence" value="ECO:0007669"/>
    <property type="project" value="InterPro"/>
</dbReference>
<keyword evidence="4" id="KW-0539">Nucleus</keyword>
<dbReference type="Proteomes" id="UP000087766">
    <property type="component" value="Chromosome 4"/>
</dbReference>
<name>A0A1S3TUY6_VIGRR</name>
<keyword evidence="3" id="KW-0804">Transcription</keyword>
<reference evidence="8" key="2">
    <citation type="submission" date="2025-08" db="UniProtKB">
        <authorList>
            <consortium name="RefSeq"/>
        </authorList>
    </citation>
    <scope>IDENTIFICATION</scope>
    <source>
        <tissue evidence="8">Leaf</tissue>
    </source>
</reference>
<dbReference type="GO" id="GO:0005634">
    <property type="term" value="C:nucleus"/>
    <property type="evidence" value="ECO:0007669"/>
    <property type="project" value="UniProtKB-SubCell"/>
</dbReference>
<feature type="compositionally biased region" description="Basic and acidic residues" evidence="5">
    <location>
        <begin position="20"/>
        <end position="43"/>
    </location>
</feature>
<feature type="region of interest" description="Disordered" evidence="5">
    <location>
        <begin position="20"/>
        <end position="50"/>
    </location>
</feature>
<dbReference type="InterPro" id="IPR036638">
    <property type="entry name" value="HLH_DNA-bd_sf"/>
</dbReference>
<proteinExistence type="predicted"/>
<organism evidence="7 8">
    <name type="scientific">Vigna radiata var. radiata</name>
    <name type="common">Mung bean</name>
    <name type="synonym">Phaseolus aureus</name>
    <dbReference type="NCBI Taxonomy" id="3916"/>
    <lineage>
        <taxon>Eukaryota</taxon>
        <taxon>Viridiplantae</taxon>
        <taxon>Streptophyta</taxon>
        <taxon>Embryophyta</taxon>
        <taxon>Tracheophyta</taxon>
        <taxon>Spermatophyta</taxon>
        <taxon>Magnoliopsida</taxon>
        <taxon>eudicotyledons</taxon>
        <taxon>Gunneridae</taxon>
        <taxon>Pentapetalae</taxon>
        <taxon>rosids</taxon>
        <taxon>fabids</taxon>
        <taxon>Fabales</taxon>
        <taxon>Fabaceae</taxon>
        <taxon>Papilionoideae</taxon>
        <taxon>50 kb inversion clade</taxon>
        <taxon>NPAAA clade</taxon>
        <taxon>indigoferoid/millettioid clade</taxon>
        <taxon>Phaseoleae</taxon>
        <taxon>Vigna</taxon>
    </lineage>
</organism>
<dbReference type="InterPro" id="IPR054502">
    <property type="entry name" value="bHLH-TF_ACT-like_plant"/>
</dbReference>
<dbReference type="RefSeq" id="XP_014497567.2">
    <property type="nucleotide sequence ID" value="XM_014642081.2"/>
</dbReference>
<reference evidence="7" key="1">
    <citation type="journal article" date="2014" name="Nat. Commun.">
        <title>Genome sequence of mungbean and insights into evolution within Vigna species.</title>
        <authorList>
            <person name="Kang Y.J."/>
            <person name="Kim S.K."/>
            <person name="Kim M.Y."/>
            <person name="Lestari P."/>
            <person name="Kim K.H."/>
            <person name="Ha B.K."/>
            <person name="Jun T.H."/>
            <person name="Hwang W.J."/>
            <person name="Lee T."/>
            <person name="Lee J."/>
            <person name="Shim S."/>
            <person name="Yoon M.Y."/>
            <person name="Jang Y.E."/>
            <person name="Han K.S."/>
            <person name="Taeprayoon P."/>
            <person name="Yoon N."/>
            <person name="Somta P."/>
            <person name="Tanya P."/>
            <person name="Kim K.S."/>
            <person name="Gwag J.G."/>
            <person name="Moon J.K."/>
            <person name="Lee Y.H."/>
            <person name="Park B.S."/>
            <person name="Bombarely A."/>
            <person name="Doyle J.J."/>
            <person name="Jackson S.A."/>
            <person name="Schafleitner R."/>
            <person name="Srinives P."/>
            <person name="Varshney R.K."/>
            <person name="Lee S.H."/>
        </authorList>
    </citation>
    <scope>NUCLEOTIDE SEQUENCE [LARGE SCALE GENOMIC DNA]</scope>
    <source>
        <strain evidence="7">cv. VC1973A</strain>
    </source>
</reference>
<dbReference type="InterPro" id="IPR002912">
    <property type="entry name" value="ACT_dom"/>
</dbReference>
<dbReference type="GO" id="GO:0003700">
    <property type="term" value="F:DNA-binding transcription factor activity"/>
    <property type="evidence" value="ECO:0007669"/>
    <property type="project" value="TreeGrafter"/>
</dbReference>
<evidence type="ECO:0000256" key="4">
    <source>
        <dbReference type="ARBA" id="ARBA00023242"/>
    </source>
</evidence>
<evidence type="ECO:0000313" key="8">
    <source>
        <dbReference type="RefSeq" id="XP_014497567.2"/>
    </source>
</evidence>
<dbReference type="OrthoDB" id="1917523at2759"/>
<dbReference type="Gene3D" id="4.10.280.10">
    <property type="entry name" value="Helix-loop-helix DNA-binding domain"/>
    <property type="match status" value="1"/>
</dbReference>
<dbReference type="PANTHER" id="PTHR31945:SF45">
    <property type="entry name" value="EXPRESSED PROTEIN"/>
    <property type="match status" value="1"/>
</dbReference>
<evidence type="ECO:0000256" key="3">
    <source>
        <dbReference type="ARBA" id="ARBA00023163"/>
    </source>
</evidence>
<dbReference type="InterPro" id="IPR051358">
    <property type="entry name" value="TF_AMS/ICE1/BHLH6-like"/>
</dbReference>
<accession>A0A1S3TUY6</accession>
<dbReference type="AlphaFoldDB" id="A0A1S3TUY6"/>
<dbReference type="SUPFAM" id="SSF47459">
    <property type="entry name" value="HLH, helix-loop-helix DNA-binding domain"/>
    <property type="match status" value="1"/>
</dbReference>
<evidence type="ECO:0000256" key="2">
    <source>
        <dbReference type="ARBA" id="ARBA00023015"/>
    </source>
</evidence>
<evidence type="ECO:0000259" key="6">
    <source>
        <dbReference type="PROSITE" id="PS51671"/>
    </source>
</evidence>
<dbReference type="PANTHER" id="PTHR31945">
    <property type="entry name" value="TRANSCRIPTION FACTOR SCREAM2-RELATED"/>
    <property type="match status" value="1"/>
</dbReference>
<keyword evidence="7" id="KW-1185">Reference proteome</keyword>
<dbReference type="STRING" id="3916.A0A1S3TUY6"/>
<dbReference type="GO" id="GO:0043565">
    <property type="term" value="F:sequence-specific DNA binding"/>
    <property type="evidence" value="ECO:0007669"/>
    <property type="project" value="TreeGrafter"/>
</dbReference>
<sequence length="207" mass="22996">MQTNDILHILFNSSANSIKEENLSKQTDGKGRAEKTNKEREKQNQNQNNNCTKVISMASRDKRRESLEQTLQQLRDVTNSTALNKASIIADASKYIEELKQKVEGLNSELGITESSSNSQIDELPAVTVKTLKKGFLINVLLEKNSPGMLVSVLEAFEELGLDVLDARVSCEDSFQLEAVGRESDKNDSVDAQVVKQAVLRAIKKED</sequence>
<dbReference type="GeneID" id="106759069"/>
<dbReference type="Pfam" id="PF22754">
    <property type="entry name" value="bHLH-TF_ACT-like_plant"/>
    <property type="match status" value="1"/>
</dbReference>
<dbReference type="PROSITE" id="PS51671">
    <property type="entry name" value="ACT"/>
    <property type="match status" value="1"/>
</dbReference>
<dbReference type="KEGG" id="vra:106759069"/>
<evidence type="ECO:0000256" key="1">
    <source>
        <dbReference type="ARBA" id="ARBA00004123"/>
    </source>
</evidence>
<keyword evidence="2" id="KW-0805">Transcription regulation</keyword>
<protein>
    <submittedName>
        <fullName evidence="8">Transcription factor SCREAM2-like</fullName>
    </submittedName>
</protein>
<evidence type="ECO:0000256" key="5">
    <source>
        <dbReference type="SAM" id="MobiDB-lite"/>
    </source>
</evidence>
<feature type="domain" description="ACT" evidence="6">
    <location>
        <begin position="138"/>
        <end position="207"/>
    </location>
</feature>
<comment type="subcellular location">
    <subcellularLocation>
        <location evidence="1">Nucleus</location>
    </subcellularLocation>
</comment>
<evidence type="ECO:0000313" key="7">
    <source>
        <dbReference type="Proteomes" id="UP000087766"/>
    </source>
</evidence>
<gene>
    <name evidence="8" type="primary">LOC106759069</name>
</gene>